<dbReference type="EC" id="2.4.-.-" evidence="4"/>
<dbReference type="Gene3D" id="3.90.550.10">
    <property type="entry name" value="Spore Coat Polysaccharide Biosynthesis Protein SpsA, Chain A"/>
    <property type="match status" value="1"/>
</dbReference>
<proteinExistence type="predicted"/>
<gene>
    <name evidence="4" type="ORF">QHG74_21260</name>
</gene>
<dbReference type="EMBL" id="JARZAK010000020">
    <property type="protein sequence ID" value="MDY7260244.1"/>
    <property type="molecule type" value="Genomic_DNA"/>
</dbReference>
<keyword evidence="5" id="KW-1185">Reference proteome</keyword>
<organism evidence="4 5">
    <name type="scientific">Bacteroides vicugnae</name>
    <dbReference type="NCBI Taxonomy" id="3037989"/>
    <lineage>
        <taxon>Bacteria</taxon>
        <taxon>Pseudomonadati</taxon>
        <taxon>Bacteroidota</taxon>
        <taxon>Bacteroidia</taxon>
        <taxon>Bacteroidales</taxon>
        <taxon>Bacteroidaceae</taxon>
        <taxon>Bacteroides</taxon>
    </lineage>
</organism>
<name>A0ABU5HWR6_9BACE</name>
<dbReference type="RefSeq" id="WP_320949026.1">
    <property type="nucleotide sequence ID" value="NZ_JARZAK010000020.1"/>
</dbReference>
<sequence>MPLVSIIVPVYNRERSIEFCLNSISHMSCQNFEVIVVDDGSSDNTAHICDIFCATHENFRCIHQSNGGVSNARNRALDEAKGEWVTFVDSDDAVCSDHLSVVELENGIDVDWILESFQIIGSVNGDVHMPSLAVDAFETRVESNEPIKYAFTSMQKTDTPMFSTWGKFFKHSICVQHGVRFNERLSLDEDQLFVTTYMQYVRKMVHYPKVKTYLFLDWGDVHLSGKLYTPEKYMEGYEINYKAFMNLDKAESSPCVNFAANYMVTGSMHNIIFRYSRRKYQHLYSFAKLYTFIEERIYPYYASFKQPINYVSFHHAWAYKLIKHHHIKIALYCCVLYNIYRSVVFKLGKK</sequence>
<feature type="domain" description="Glycosyltransferase 2-like" evidence="3">
    <location>
        <begin position="5"/>
        <end position="100"/>
    </location>
</feature>
<evidence type="ECO:0000259" key="3">
    <source>
        <dbReference type="Pfam" id="PF00535"/>
    </source>
</evidence>
<comment type="caution">
    <text evidence="4">The sequence shown here is derived from an EMBL/GenBank/DDBJ whole genome shotgun (WGS) entry which is preliminary data.</text>
</comment>
<keyword evidence="1 4" id="KW-0328">Glycosyltransferase</keyword>
<keyword evidence="2 4" id="KW-0808">Transferase</keyword>
<dbReference type="PANTHER" id="PTHR22916">
    <property type="entry name" value="GLYCOSYLTRANSFERASE"/>
    <property type="match status" value="1"/>
</dbReference>
<dbReference type="InterPro" id="IPR001173">
    <property type="entry name" value="Glyco_trans_2-like"/>
</dbReference>
<reference evidence="4 5" key="1">
    <citation type="submission" date="2023-04" db="EMBL/GenBank/DDBJ databases">
        <title>Bacteroides pacosi sp. nov., isolated from the fecal material of an alpaca.</title>
        <authorList>
            <person name="Miller S."/>
            <person name="Hendry M."/>
            <person name="King J."/>
            <person name="Sankaranarayanan K."/>
            <person name="Lawson P.A."/>
        </authorList>
    </citation>
    <scope>NUCLEOTIDE SEQUENCE [LARGE SCALE GENOMIC DNA]</scope>
    <source>
        <strain evidence="4 5">A2-P53</strain>
    </source>
</reference>
<dbReference type="InterPro" id="IPR029044">
    <property type="entry name" value="Nucleotide-diphossugar_trans"/>
</dbReference>
<protein>
    <submittedName>
        <fullName evidence="4">Glycosyltransferase family A protein</fullName>
        <ecNumber evidence="4">2.4.-.-</ecNumber>
    </submittedName>
</protein>
<evidence type="ECO:0000313" key="5">
    <source>
        <dbReference type="Proteomes" id="UP001292913"/>
    </source>
</evidence>
<dbReference type="Pfam" id="PF00535">
    <property type="entry name" value="Glycos_transf_2"/>
    <property type="match status" value="1"/>
</dbReference>
<dbReference type="GO" id="GO:0016757">
    <property type="term" value="F:glycosyltransferase activity"/>
    <property type="evidence" value="ECO:0007669"/>
    <property type="project" value="UniProtKB-KW"/>
</dbReference>
<dbReference type="CDD" id="cd00761">
    <property type="entry name" value="Glyco_tranf_GTA_type"/>
    <property type="match status" value="1"/>
</dbReference>
<dbReference type="SUPFAM" id="SSF53448">
    <property type="entry name" value="Nucleotide-diphospho-sugar transferases"/>
    <property type="match status" value="1"/>
</dbReference>
<dbReference type="Proteomes" id="UP001292913">
    <property type="component" value="Unassembled WGS sequence"/>
</dbReference>
<evidence type="ECO:0000256" key="2">
    <source>
        <dbReference type="ARBA" id="ARBA00022679"/>
    </source>
</evidence>
<evidence type="ECO:0000256" key="1">
    <source>
        <dbReference type="ARBA" id="ARBA00022676"/>
    </source>
</evidence>
<accession>A0ABU5HWR6</accession>
<evidence type="ECO:0000313" key="4">
    <source>
        <dbReference type="EMBL" id="MDY7260244.1"/>
    </source>
</evidence>
<dbReference type="PANTHER" id="PTHR22916:SF51">
    <property type="entry name" value="GLYCOSYLTRANSFERASE EPSH-RELATED"/>
    <property type="match status" value="1"/>
</dbReference>